<evidence type="ECO:0000256" key="1">
    <source>
        <dbReference type="ARBA" id="ARBA00004651"/>
    </source>
</evidence>
<dbReference type="EMBL" id="JAPWDV010000002">
    <property type="protein sequence ID" value="KAJ6219311.1"/>
    <property type="molecule type" value="Genomic_DNA"/>
</dbReference>
<dbReference type="SMART" id="SM00918">
    <property type="entry name" value="Lig_chan-Glu_bd"/>
    <property type="match status" value="7"/>
</dbReference>
<dbReference type="PANTHER" id="PTHR42643:SF24">
    <property type="entry name" value="IONOTROPIC RECEPTOR 60A"/>
    <property type="match status" value="1"/>
</dbReference>
<feature type="domain" description="Ionotropic glutamate receptor L-glutamate and glycine-binding" evidence="16">
    <location>
        <begin position="1970"/>
        <end position="2032"/>
    </location>
</feature>
<feature type="transmembrane region" description="Helical" evidence="14">
    <location>
        <begin position="2145"/>
        <end position="2166"/>
    </location>
</feature>
<dbReference type="PANTHER" id="PTHR42643">
    <property type="entry name" value="IONOTROPIC RECEPTOR 20A-RELATED"/>
    <property type="match status" value="1"/>
</dbReference>
<dbReference type="Proteomes" id="UP001142055">
    <property type="component" value="Chromosome 2"/>
</dbReference>
<feature type="transmembrane region" description="Helical" evidence="14">
    <location>
        <begin position="2514"/>
        <end position="2535"/>
    </location>
</feature>
<gene>
    <name evidence="17" type="ORF">RDWZM_005123</name>
</gene>
<evidence type="ECO:0000256" key="12">
    <source>
        <dbReference type="ARBA" id="ARBA00023303"/>
    </source>
</evidence>
<feature type="transmembrane region" description="Helical" evidence="14">
    <location>
        <begin position="567"/>
        <end position="592"/>
    </location>
</feature>
<evidence type="ECO:0000256" key="14">
    <source>
        <dbReference type="SAM" id="Phobius"/>
    </source>
</evidence>
<dbReference type="GO" id="GO:0050906">
    <property type="term" value="P:detection of stimulus involved in sensory perception"/>
    <property type="evidence" value="ECO:0007669"/>
    <property type="project" value="UniProtKB-ARBA"/>
</dbReference>
<keyword evidence="9" id="KW-0675">Receptor</keyword>
<evidence type="ECO:0000256" key="2">
    <source>
        <dbReference type="ARBA" id="ARBA00008685"/>
    </source>
</evidence>
<feature type="transmembrane region" description="Helical" evidence="14">
    <location>
        <begin position="1481"/>
        <end position="1502"/>
    </location>
</feature>
<feature type="transmembrane region" description="Helical" evidence="14">
    <location>
        <begin position="1719"/>
        <end position="1738"/>
    </location>
</feature>
<proteinExistence type="inferred from homology"/>
<keyword evidence="10" id="KW-0325">Glycoprotein</keyword>
<keyword evidence="18" id="KW-1185">Reference proteome</keyword>
<comment type="similarity">
    <text evidence="2">Belongs to the glutamate-gated ion channel (TC 1.A.10.1) family.</text>
</comment>
<dbReference type="SMART" id="SM00079">
    <property type="entry name" value="PBPe"/>
    <property type="match status" value="1"/>
</dbReference>
<keyword evidence="3" id="KW-0813">Transport</keyword>
<feature type="compositionally biased region" description="Polar residues" evidence="13">
    <location>
        <begin position="419"/>
        <end position="434"/>
    </location>
</feature>
<feature type="transmembrane region" description="Helical" evidence="14">
    <location>
        <begin position="1413"/>
        <end position="1438"/>
    </location>
</feature>
<feature type="domain" description="Ionotropic glutamate receptor L-glutamate and glycine-binding" evidence="16">
    <location>
        <begin position="1311"/>
        <end position="1368"/>
    </location>
</feature>
<evidence type="ECO:0000256" key="4">
    <source>
        <dbReference type="ARBA" id="ARBA00022475"/>
    </source>
</evidence>
<feature type="transmembrane region" description="Helical" evidence="14">
    <location>
        <begin position="2483"/>
        <end position="2502"/>
    </location>
</feature>
<keyword evidence="7" id="KW-0406">Ion transport</keyword>
<feature type="transmembrane region" description="Helical" evidence="14">
    <location>
        <begin position="194"/>
        <end position="214"/>
    </location>
</feature>
<feature type="region of interest" description="Disordered" evidence="13">
    <location>
        <begin position="414"/>
        <end position="434"/>
    </location>
</feature>
<feature type="domain" description="Ionotropic glutamate receptor L-glutamate and glycine-binding" evidence="16">
    <location>
        <begin position="460"/>
        <end position="522"/>
    </location>
</feature>
<evidence type="ECO:0000259" key="15">
    <source>
        <dbReference type="SMART" id="SM00079"/>
    </source>
</evidence>
<dbReference type="InterPro" id="IPR019594">
    <property type="entry name" value="Glu/Gly-bd"/>
</dbReference>
<protein>
    <submittedName>
        <fullName evidence="17">Uncharacterized protein</fullName>
    </submittedName>
</protein>
<keyword evidence="4" id="KW-1003">Cell membrane</keyword>
<evidence type="ECO:0000256" key="9">
    <source>
        <dbReference type="ARBA" id="ARBA00023170"/>
    </source>
</evidence>
<feature type="domain" description="Ionotropic glutamate receptor L-glutamate and glycine-binding" evidence="16">
    <location>
        <begin position="1605"/>
        <end position="1667"/>
    </location>
</feature>
<feature type="transmembrane region" description="Helical" evidence="14">
    <location>
        <begin position="2084"/>
        <end position="2102"/>
    </location>
</feature>
<keyword evidence="6 14" id="KW-1133">Transmembrane helix</keyword>
<evidence type="ECO:0000259" key="16">
    <source>
        <dbReference type="SMART" id="SM00918"/>
    </source>
</evidence>
<feature type="transmembrane region" description="Helical" evidence="14">
    <location>
        <begin position="992"/>
        <end position="1017"/>
    </location>
</feature>
<evidence type="ECO:0000256" key="5">
    <source>
        <dbReference type="ARBA" id="ARBA00022692"/>
    </source>
</evidence>
<organism evidence="17 18">
    <name type="scientific">Blomia tropicalis</name>
    <name type="common">Mite</name>
    <dbReference type="NCBI Taxonomy" id="40697"/>
    <lineage>
        <taxon>Eukaryota</taxon>
        <taxon>Metazoa</taxon>
        <taxon>Ecdysozoa</taxon>
        <taxon>Arthropoda</taxon>
        <taxon>Chelicerata</taxon>
        <taxon>Arachnida</taxon>
        <taxon>Acari</taxon>
        <taxon>Acariformes</taxon>
        <taxon>Sarcoptiformes</taxon>
        <taxon>Astigmata</taxon>
        <taxon>Glycyphagoidea</taxon>
        <taxon>Echimyopodidae</taxon>
        <taxon>Blomia</taxon>
    </lineage>
</organism>
<dbReference type="Gene3D" id="1.10.287.70">
    <property type="match status" value="6"/>
</dbReference>
<feature type="transmembrane region" description="Helical" evidence="14">
    <location>
        <begin position="1781"/>
        <end position="1801"/>
    </location>
</feature>
<evidence type="ECO:0000256" key="8">
    <source>
        <dbReference type="ARBA" id="ARBA00023136"/>
    </source>
</evidence>
<feature type="domain" description="Ionotropic glutamate receptor C-terminal" evidence="15">
    <location>
        <begin position="1960"/>
        <end position="2319"/>
    </location>
</feature>
<evidence type="ECO:0000256" key="7">
    <source>
        <dbReference type="ARBA" id="ARBA00023065"/>
    </source>
</evidence>
<keyword evidence="11" id="KW-1071">Ligand-gated ion channel</keyword>
<sequence>MKLDLQNKTLRLALNEDPPFVSVQWDSQRKKWIGTGGLEIQLVETMSQYFNFSYEIVNCNNVWGVKGPNGTWNGLIGRLINQQADFGIGGIVLNYDRMEAVKYLYPHVISCVTFITTAPYEIPSNIYLAFKPFSISVWIILLLTIFICFLFSKLYNRIYFKHDTKVLWFSIQSIFYQPYIVSAKDNIRSSLNTWLIIWSFATFVLTTTYGGYLVSLATIPIKMEMIDTVEELADAAQSGEITIASINHSWYNDLITKSENKLFKRLSSMLHYMDTLGDAIEKVSNSNGTQRFAFIENAEALRIGQLTHGENNIYMPPQNEYSSFFIDIIIIPVRPKFEYIREFYSIISKMNDAGLLNYWKKQEYMKHNIPELNDYSDHDDESYQPFSICHLQSLFYVLMASIIEINSNQRESQSRYRKSFSSGSHSEKIQSNNSITHENQNMRLDLQNKTLRVAINQNPPFASMYWDSFQMKWIGIDGFEFKLLQTLSKYFNFSYELINCNNVWGSLAANGSWNGLAGLLVKQEADIGIGGFMLTLDRSKALGYLYPHTITSVTFITTQSHDKPGNIYLAIKPFSITVWIGLLLSLFVCFLFDKLYNRVYSHHVTNAFWLSINSMFRQQYIILVNENIRTSLNIWFVIWSFATFILTTVYGGYLVSLTTIPSTIKTIDTIEELAIAAESNKITVTAVNHVPYPKFLSQSENELYRKLGKSIRFAESLNDALRMVSRSSETKGKYSMIANAETLRIGQLIYGENTIHLPPQNELSSLYVDIMIIPVRINFKYKDKFNTFAKMLNQGGLLEYWKQQEYKKRNKPELNLFVKKHSAHTFSIQQLQSLFYVNYDIVCHFVPAAYSEAIQWNNFIIHGKRNMRLDLQNKTLRIAVNENPPFSSLYWNSFQMKWIGVDGFELKLIQTLGEYFNFSYELINCNNVWGALAANGSWNGLMGLLLKEEADIGIGGIMLTMDRSKAVEFFYPHSITSVTFITTQPQEELADIYLAIRPFSITVWIVLLLSLFVCFLFDKLYNHVYSHHHHITNVFWYSIYSMFRQPYIITINDNIRTSSNIWFVIWSFATMILTTVYGGYLVSLTTIPFMIKTIDTVEELAFAVESNKITFTGHKHSTHPQLLLDTENELYNKLGRSMKYAETLNDALRMVSRASAIKDSYALIANAESLRIGQLIYGEKTIYLPPLNQLSTFFIDILIIPVRTNFKYKDKFSTMTKMLNQGGLLDYWKQQEYQKRNKPELNLFVKSRSAHTFSIKQLQSLFYVLILSIIKMEYYLNGNNESSNCILKQKLNMKLDLQNITLRVAINHNPPYSSIQWDSNRNDGFEVKLIKTISQYLNFTYEFINCNNVWGALSPNETWNGMMGLLVNQSADIGIGGIMLTIDRSRAVEYLYPHLITDVTFITTQPQDRTTNIYLAFKPFTISVWISLLLSIFICFLFDKLYNCLYTIRDVKVFWSSIYSMFRQHYFLPTSERDMRNSLNIWLINWSLATFVLTTAYGGYLISLATIPNRIKTIDTVDQLALAAQSNEIIVISLKHSSHPRMLMNSENKLYHRLGEMLQYVEIVNDAYNIVSNASGTGKAFSFIGNTESLRVAQLTFVATNHYPPFSSLQWDSHLNKWIGIGGFEVKMVETISQYLNFNYEFINCYNVWGAQSINGKWNGLIGLLVDKNADIGISGTSLSMNRSKAVEYFYPHLTTDVTFITTQPQEKTTNIYLAFKPFSINVWIGLFLSIFTCFLFDKLYNRIHAERYVTKVFWYSINSMFRQQYTIPASNNIRSSLNIWFVNWSLATFVLTTAYGGYLVSLSTIPNRVKTIDTVDELALAVETNKIILNVDAANDAFELVSNASGTGKAFSFIGDLESLRIAQLTFGEKTIHLPPQNGLSSLFTDIVVVAVRAKFEYFDEFNSIIQMLNHGGLLEYWKQQEYQKRFKHELNKNSKGHSYQTFSLKQLQQLSYVFINITLRVAINHNPPTTSLQLDSQRKKWIAIGGYEVKLIETISQYLNFNYEYINCNNVWGALSSNGTWNGIIGLLVNKEADIGISGISLTLDRSKSIDFLYPHLVTDVTFITTQPQETTANIYLAFKPFSIGVWIWLLISILTCFLFDKLYNRIYSKRYVTKVFWFSIYSMFRQQYIIRTSDNIKSSLNIWFVNWSLATFVLTTAYGGYLVSLAAIPNKIKTIDTVDELAIAAESHEIIVTSLKHSSHPRILMDSEHKLYRQLGHMLQQIDVVNDALKMVSNARGTGKAFSFIGETETLQIAQLTYGRKTIHLPPKNKDSSLFLNMVIVAVRPKFEYYKEFNSITQMLNNGGLLEYWKEKEYQKLYQPELNKNSKSLAINHTPPFTSLQWDSHRKKWIGIGGFEVKLIETISQYLNFTYEFINCNNVWGTLSSNGSWNGIIGLLVNKDADIGISGISLSMDRSKAVKYLYPHLITDVTFITTQPREKSANIYLAFKPFSLNVWIGLLISILSCFLFDKLYNRIYSKRYVTKVFWFSIYSMLRQQYFIPKSDKLKSSLNIWLINWSLATFVLTTAYGGYLVSLAAIPNGIKTIDTVDELAIAAKSNEVIVTSLKHSSHTRMLINSEFKLYSQLGHLLKNVDVVNDAFKLVSSASGTRKAFSFIGNSESLRIAQLTFGEKTIHMPPQNGYSSMFINMVIVAVRTNFEYFNEFNSM</sequence>
<reference evidence="17" key="1">
    <citation type="submission" date="2022-12" db="EMBL/GenBank/DDBJ databases">
        <title>Genome assemblies of Blomia tropicalis.</title>
        <authorList>
            <person name="Cui Y."/>
        </authorList>
    </citation>
    <scope>NUCLEOTIDE SEQUENCE</scope>
    <source>
        <tissue evidence="17">Adult mites</tissue>
    </source>
</reference>
<feature type="transmembrane region" description="Helical" evidence="14">
    <location>
        <begin position="1061"/>
        <end position="1082"/>
    </location>
</feature>
<dbReference type="Pfam" id="PF00060">
    <property type="entry name" value="Lig_chan"/>
    <property type="match status" value="1"/>
</dbReference>
<accession>A0A9Q0RN72</accession>
<feature type="transmembrane region" description="Helical" evidence="14">
    <location>
        <begin position="632"/>
        <end position="655"/>
    </location>
</feature>
<feature type="transmembrane region" description="Helical" evidence="14">
    <location>
        <begin position="103"/>
        <end position="120"/>
    </location>
</feature>
<feature type="domain" description="Ionotropic glutamate receptor L-glutamate and glycine-binding" evidence="16">
    <location>
        <begin position="885"/>
        <end position="947"/>
    </location>
</feature>
<evidence type="ECO:0000313" key="18">
    <source>
        <dbReference type="Proteomes" id="UP001142055"/>
    </source>
</evidence>
<name>A0A9Q0RN72_BLOTA</name>
<feature type="domain" description="Ionotropic glutamate receptor L-glutamate and glycine-binding" evidence="16">
    <location>
        <begin position="19"/>
        <end position="81"/>
    </location>
</feature>
<evidence type="ECO:0000256" key="11">
    <source>
        <dbReference type="ARBA" id="ARBA00023286"/>
    </source>
</evidence>
<evidence type="ECO:0000256" key="13">
    <source>
        <dbReference type="SAM" id="MobiDB-lite"/>
    </source>
</evidence>
<evidence type="ECO:0000313" key="17">
    <source>
        <dbReference type="EMBL" id="KAJ6219311.1"/>
    </source>
</evidence>
<dbReference type="GO" id="GO:0015276">
    <property type="term" value="F:ligand-gated monoatomic ion channel activity"/>
    <property type="evidence" value="ECO:0007669"/>
    <property type="project" value="InterPro"/>
</dbReference>
<feature type="domain" description="Ionotropic glutamate receptor L-glutamate and glycine-binding" evidence="16">
    <location>
        <begin position="2339"/>
        <end position="2401"/>
    </location>
</feature>
<evidence type="ECO:0000256" key="10">
    <source>
        <dbReference type="ARBA" id="ARBA00023180"/>
    </source>
</evidence>
<dbReference type="GO" id="GO:0005886">
    <property type="term" value="C:plasma membrane"/>
    <property type="evidence" value="ECO:0007669"/>
    <property type="project" value="UniProtKB-SubCell"/>
</dbReference>
<keyword evidence="8 14" id="KW-0472">Membrane</keyword>
<dbReference type="Gene3D" id="3.40.190.10">
    <property type="entry name" value="Periplasmic binding protein-like II"/>
    <property type="match status" value="7"/>
</dbReference>
<dbReference type="SUPFAM" id="SSF53850">
    <property type="entry name" value="Periplasmic binding protein-like II"/>
    <property type="match status" value="7"/>
</dbReference>
<comment type="subcellular location">
    <subcellularLocation>
        <location evidence="1">Cell membrane</location>
        <topology evidence="1">Multi-pass membrane protein</topology>
    </subcellularLocation>
</comment>
<feature type="transmembrane region" description="Helical" evidence="14">
    <location>
        <begin position="126"/>
        <end position="151"/>
    </location>
</feature>
<comment type="caution">
    <text evidence="17">The sequence shown here is derived from an EMBL/GenBank/DDBJ whole genome shotgun (WGS) entry which is preliminary data.</text>
</comment>
<dbReference type="InterPro" id="IPR052192">
    <property type="entry name" value="Insect_Ionotropic_Sensory_Rcpt"/>
</dbReference>
<dbReference type="Pfam" id="PF10613">
    <property type="entry name" value="Lig_chan-Glu_bd"/>
    <property type="match status" value="7"/>
</dbReference>
<dbReference type="InterPro" id="IPR001320">
    <property type="entry name" value="Iontro_rcpt_C"/>
</dbReference>
<feature type="transmembrane region" description="Helical" evidence="14">
    <location>
        <begin position="2452"/>
        <end position="2471"/>
    </location>
</feature>
<evidence type="ECO:0000256" key="3">
    <source>
        <dbReference type="ARBA" id="ARBA00022448"/>
    </source>
</evidence>
<evidence type="ECO:0000256" key="6">
    <source>
        <dbReference type="ARBA" id="ARBA00022989"/>
    </source>
</evidence>
<keyword evidence="12" id="KW-0407">Ion channel</keyword>
<keyword evidence="5 14" id="KW-0812">Transmembrane</keyword>